<dbReference type="GO" id="GO:0005886">
    <property type="term" value="C:plasma membrane"/>
    <property type="evidence" value="ECO:0007669"/>
    <property type="project" value="TreeGrafter"/>
</dbReference>
<dbReference type="GO" id="GO:0005737">
    <property type="term" value="C:cytoplasm"/>
    <property type="evidence" value="ECO:0007669"/>
    <property type="project" value="TreeGrafter"/>
</dbReference>
<dbReference type="Pfam" id="PF00698">
    <property type="entry name" value="Acyl_transf_1"/>
    <property type="match status" value="1"/>
</dbReference>
<name>A0A3D8K4A2_9BURK</name>
<evidence type="ECO:0000256" key="3">
    <source>
        <dbReference type="SAM" id="MobiDB-lite"/>
    </source>
</evidence>
<organism evidence="5 6">
    <name type="scientific">Trinickia dinghuensis</name>
    <dbReference type="NCBI Taxonomy" id="2291023"/>
    <lineage>
        <taxon>Bacteria</taxon>
        <taxon>Pseudomonadati</taxon>
        <taxon>Pseudomonadota</taxon>
        <taxon>Betaproteobacteria</taxon>
        <taxon>Burkholderiales</taxon>
        <taxon>Burkholderiaceae</taxon>
        <taxon>Trinickia</taxon>
    </lineage>
</organism>
<sequence>MAPLRGQRGRAMRREPAHPLDAHRGSARRAFRARTGDGLRRTAEIGVTKRKIAFMFAGQGSQYYQMGRELYESNPTFRMNMEHMDRLVQAQLGTSVIAVLYGPNGKAEPFTDIRFTHPAIFMVEFALARTLIALGVEPDCTLGASLGTFAALTVAHCCPMEEALAAVVRQALAIERHGPPGGMIAVLAKPALYEASPYLQARSVIGGRNFASHFVLSAPHEHLADIEGFLFQAEVPFLRIPAPYPFHGPWIDPLRAALLEASAGTRPRLSGIPVYCCAQGGALEAIPDDYLWQVARKEVAFSRVIAAMEASCPVDYVDCSPSGTLSTFLKYLLPKQADSRAFSAMVPFGRATEWLASVVEQLQPNGRGEQNMRGEIT</sequence>
<dbReference type="Gene3D" id="3.30.70.3290">
    <property type="match status" value="1"/>
</dbReference>
<dbReference type="InterPro" id="IPR016035">
    <property type="entry name" value="Acyl_Trfase/lysoPLipase"/>
</dbReference>
<dbReference type="EMBL" id="QRGA01000001">
    <property type="protein sequence ID" value="RDV00298.1"/>
    <property type="molecule type" value="Genomic_DNA"/>
</dbReference>
<dbReference type="GO" id="GO:0004312">
    <property type="term" value="F:fatty acid synthase activity"/>
    <property type="evidence" value="ECO:0007669"/>
    <property type="project" value="TreeGrafter"/>
</dbReference>
<dbReference type="Gene3D" id="3.30.70.250">
    <property type="entry name" value="Malonyl-CoA ACP transacylase, ACP-binding"/>
    <property type="match status" value="1"/>
</dbReference>
<keyword evidence="2" id="KW-0597">Phosphoprotein</keyword>
<keyword evidence="5" id="KW-0808">Transferase</keyword>
<feature type="domain" description="Malonyl-CoA:ACP transacylase (MAT)" evidence="4">
    <location>
        <begin position="55"/>
        <end position="348"/>
    </location>
</feature>
<dbReference type="SMART" id="SM00827">
    <property type="entry name" value="PKS_AT"/>
    <property type="match status" value="1"/>
</dbReference>
<dbReference type="Proteomes" id="UP000256838">
    <property type="component" value="Unassembled WGS sequence"/>
</dbReference>
<feature type="compositionally biased region" description="Basic and acidic residues" evidence="3">
    <location>
        <begin position="12"/>
        <end position="24"/>
    </location>
</feature>
<dbReference type="PANTHER" id="PTHR43775:SF37">
    <property type="entry name" value="SI:DKEY-61P9.11"/>
    <property type="match status" value="1"/>
</dbReference>
<keyword evidence="5" id="KW-0012">Acyltransferase</keyword>
<dbReference type="InterPro" id="IPR050091">
    <property type="entry name" value="PKS_NRPS_Biosynth_Enz"/>
</dbReference>
<dbReference type="PANTHER" id="PTHR43775">
    <property type="entry name" value="FATTY ACID SYNTHASE"/>
    <property type="match status" value="1"/>
</dbReference>
<feature type="region of interest" description="Disordered" evidence="3">
    <location>
        <begin position="1"/>
        <end position="35"/>
    </location>
</feature>
<proteinExistence type="predicted"/>
<dbReference type="GO" id="GO:0071770">
    <property type="term" value="P:DIM/DIP cell wall layer assembly"/>
    <property type="evidence" value="ECO:0007669"/>
    <property type="project" value="TreeGrafter"/>
</dbReference>
<dbReference type="InterPro" id="IPR014043">
    <property type="entry name" value="Acyl_transferase_dom"/>
</dbReference>
<dbReference type="Gene3D" id="3.40.366.10">
    <property type="entry name" value="Malonyl-Coenzyme A Acyl Carrier Protein, domain 2"/>
    <property type="match status" value="1"/>
</dbReference>
<accession>A0A3D8K4A2</accession>
<evidence type="ECO:0000313" key="5">
    <source>
        <dbReference type="EMBL" id="RDV00298.1"/>
    </source>
</evidence>
<dbReference type="GO" id="GO:0006633">
    <property type="term" value="P:fatty acid biosynthetic process"/>
    <property type="evidence" value="ECO:0007669"/>
    <property type="project" value="TreeGrafter"/>
</dbReference>
<reference evidence="5 6" key="1">
    <citation type="submission" date="2018-08" db="EMBL/GenBank/DDBJ databases">
        <title>Paraburkholderia sp. DHOM06 isolated from forest soil.</title>
        <authorList>
            <person name="Gao Z.-H."/>
            <person name="Qiu L.-H."/>
        </authorList>
    </citation>
    <scope>NUCLEOTIDE SEQUENCE [LARGE SCALE GENOMIC DNA]</scope>
    <source>
        <strain evidence="5 6">DHOM06</strain>
    </source>
</reference>
<evidence type="ECO:0000256" key="1">
    <source>
        <dbReference type="ARBA" id="ARBA00022450"/>
    </source>
</evidence>
<keyword evidence="1" id="KW-0596">Phosphopantetheine</keyword>
<dbReference type="InterPro" id="IPR001227">
    <property type="entry name" value="Ac_transferase_dom_sf"/>
</dbReference>
<keyword evidence="6" id="KW-1185">Reference proteome</keyword>
<evidence type="ECO:0000313" key="6">
    <source>
        <dbReference type="Proteomes" id="UP000256838"/>
    </source>
</evidence>
<gene>
    <name evidence="5" type="ORF">DWV00_00355</name>
</gene>
<evidence type="ECO:0000256" key="2">
    <source>
        <dbReference type="ARBA" id="ARBA00022553"/>
    </source>
</evidence>
<dbReference type="OrthoDB" id="9808564at2"/>
<protein>
    <submittedName>
        <fullName evidence="5">Acyltransferase domain-containing protein</fullName>
    </submittedName>
</protein>
<dbReference type="SUPFAM" id="SSF52151">
    <property type="entry name" value="FabD/lysophospholipase-like"/>
    <property type="match status" value="1"/>
</dbReference>
<dbReference type="AlphaFoldDB" id="A0A3D8K4A2"/>
<evidence type="ECO:0000259" key="4">
    <source>
        <dbReference type="SMART" id="SM00827"/>
    </source>
</evidence>
<comment type="caution">
    <text evidence="5">The sequence shown here is derived from an EMBL/GenBank/DDBJ whole genome shotgun (WGS) entry which is preliminary data.</text>
</comment>